<evidence type="ECO:0000256" key="1">
    <source>
        <dbReference type="SAM" id="MobiDB-lite"/>
    </source>
</evidence>
<proteinExistence type="predicted"/>
<reference evidence="3" key="1">
    <citation type="submission" date="2014-09" db="EMBL/GenBank/DDBJ databases">
        <authorList>
            <person name="Magalhaes I.L.F."/>
            <person name="Oliveira U."/>
            <person name="Santos F.R."/>
            <person name="Vidigal T.H.D.A."/>
            <person name="Brescovit A.D."/>
            <person name="Santos A.J."/>
        </authorList>
    </citation>
    <scope>NUCLEOTIDE SEQUENCE</scope>
    <source>
        <tissue evidence="3">Shoot tissue taken approximately 20 cm above the soil surface</tissue>
    </source>
</reference>
<dbReference type="EMBL" id="GBRH01248141">
    <property type="protein sequence ID" value="JAD49754.1"/>
    <property type="molecule type" value="Transcribed_RNA"/>
</dbReference>
<feature type="transmembrane region" description="Helical" evidence="2">
    <location>
        <begin position="32"/>
        <end position="50"/>
    </location>
</feature>
<organism evidence="3">
    <name type="scientific">Arundo donax</name>
    <name type="common">Giant reed</name>
    <name type="synonym">Donax arundinaceus</name>
    <dbReference type="NCBI Taxonomy" id="35708"/>
    <lineage>
        <taxon>Eukaryota</taxon>
        <taxon>Viridiplantae</taxon>
        <taxon>Streptophyta</taxon>
        <taxon>Embryophyta</taxon>
        <taxon>Tracheophyta</taxon>
        <taxon>Spermatophyta</taxon>
        <taxon>Magnoliopsida</taxon>
        <taxon>Liliopsida</taxon>
        <taxon>Poales</taxon>
        <taxon>Poaceae</taxon>
        <taxon>PACMAD clade</taxon>
        <taxon>Arundinoideae</taxon>
        <taxon>Arundineae</taxon>
        <taxon>Arundo</taxon>
    </lineage>
</organism>
<sequence length="54" mass="6152">MATGGTTRGSHESRLERSGSRVRTRRGEKKACFIRTWRGGCCLWMLFVFIPSAF</sequence>
<evidence type="ECO:0000313" key="3">
    <source>
        <dbReference type="EMBL" id="JAD49754.1"/>
    </source>
</evidence>
<protein>
    <submittedName>
        <fullName evidence="3">Uncharacterized protein</fullName>
    </submittedName>
</protein>
<feature type="compositionally biased region" description="Basic and acidic residues" evidence="1">
    <location>
        <begin position="9"/>
        <end position="19"/>
    </location>
</feature>
<feature type="region of interest" description="Disordered" evidence="1">
    <location>
        <begin position="1"/>
        <end position="28"/>
    </location>
</feature>
<name>A0A0A9ADP1_ARUDO</name>
<reference evidence="3" key="2">
    <citation type="journal article" date="2015" name="Data Brief">
        <title>Shoot transcriptome of the giant reed, Arundo donax.</title>
        <authorList>
            <person name="Barrero R.A."/>
            <person name="Guerrero F.D."/>
            <person name="Moolhuijzen P."/>
            <person name="Goolsby J.A."/>
            <person name="Tidwell J."/>
            <person name="Bellgard S.E."/>
            <person name="Bellgard M.I."/>
        </authorList>
    </citation>
    <scope>NUCLEOTIDE SEQUENCE</scope>
    <source>
        <tissue evidence="3">Shoot tissue taken approximately 20 cm above the soil surface</tissue>
    </source>
</reference>
<keyword evidence="2" id="KW-1133">Transmembrane helix</keyword>
<accession>A0A0A9ADP1</accession>
<evidence type="ECO:0000256" key="2">
    <source>
        <dbReference type="SAM" id="Phobius"/>
    </source>
</evidence>
<keyword evidence="2" id="KW-0472">Membrane</keyword>
<dbReference type="AlphaFoldDB" id="A0A0A9ADP1"/>
<keyword evidence="2" id="KW-0812">Transmembrane</keyword>